<dbReference type="AlphaFoldDB" id="A0A0J6Y0A6"/>
<name>A0A0J6Y0A6_COCIT</name>
<evidence type="ECO:0000313" key="3">
    <source>
        <dbReference type="Proteomes" id="UP000054565"/>
    </source>
</evidence>
<dbReference type="Proteomes" id="UP000054565">
    <property type="component" value="Unassembled WGS sequence"/>
</dbReference>
<gene>
    <name evidence="2" type="ORF">CIRG_02165</name>
</gene>
<evidence type="ECO:0000313" key="2">
    <source>
        <dbReference type="EMBL" id="KMP02026.1"/>
    </source>
</evidence>
<dbReference type="STRING" id="404692.A0A0J6Y0A6"/>
<dbReference type="OrthoDB" id="4188135at2759"/>
<organism evidence="2 3">
    <name type="scientific">Coccidioides immitis RMSCC 2394</name>
    <dbReference type="NCBI Taxonomy" id="404692"/>
    <lineage>
        <taxon>Eukaryota</taxon>
        <taxon>Fungi</taxon>
        <taxon>Dikarya</taxon>
        <taxon>Ascomycota</taxon>
        <taxon>Pezizomycotina</taxon>
        <taxon>Eurotiomycetes</taxon>
        <taxon>Eurotiomycetidae</taxon>
        <taxon>Onygenales</taxon>
        <taxon>Onygenaceae</taxon>
        <taxon>Coccidioides</taxon>
    </lineage>
</organism>
<reference evidence="3" key="1">
    <citation type="journal article" date="2010" name="Genome Res.">
        <title>Population genomic sequencing of Coccidioides fungi reveals recent hybridization and transposon control.</title>
        <authorList>
            <person name="Neafsey D.E."/>
            <person name="Barker B.M."/>
            <person name="Sharpton T.J."/>
            <person name="Stajich J.E."/>
            <person name="Park D.J."/>
            <person name="Whiston E."/>
            <person name="Hung C.-Y."/>
            <person name="McMahan C."/>
            <person name="White J."/>
            <person name="Sykes S."/>
            <person name="Heiman D."/>
            <person name="Young S."/>
            <person name="Zeng Q."/>
            <person name="Abouelleil A."/>
            <person name="Aftuck L."/>
            <person name="Bessette D."/>
            <person name="Brown A."/>
            <person name="FitzGerald M."/>
            <person name="Lui A."/>
            <person name="Macdonald J.P."/>
            <person name="Priest M."/>
            <person name="Orbach M.J."/>
            <person name="Galgiani J.N."/>
            <person name="Kirkland T.N."/>
            <person name="Cole G.T."/>
            <person name="Birren B.W."/>
            <person name="Henn M.R."/>
            <person name="Taylor J.W."/>
            <person name="Rounsley S.D."/>
        </authorList>
    </citation>
    <scope>NUCLEOTIDE SEQUENCE [LARGE SCALE GENOMIC DNA]</scope>
    <source>
        <strain evidence="3">RMSCC 2394</strain>
    </source>
</reference>
<accession>A0A0J6Y0A6</accession>
<dbReference type="EMBL" id="DS028093">
    <property type="protein sequence ID" value="KMP02026.1"/>
    <property type="molecule type" value="Genomic_DNA"/>
</dbReference>
<sequence length="313" mass="35569">MIGSPHDTLNLRNSLSMIRSSLPPSASMQSGMINDPDTDDERHMPCPVTLNPSCKHHQPKQNPYNSSQHQLKWQKLSQPAPAYWDNLSKIWLTKDTLKELDQRSSCLKQPQKFHVSVSQQSHLKLKKYYGLQLAPNPLSDCSPECLKQIKRFSRLGGPDLSDLRNYPKPENILKFPNGEKIQQPNNWDEIKRRLGNLQPSLSPSRFSEKELEEFKEADAYTSKEKPVTTTVIPIIEAQAKPDHFYGAHPEQLNHQIHNDLSNQIILLTQDDLPMVPNFFLEVKGPDRSLAVATQQACYNGTLGAQGMHSLQSY</sequence>
<feature type="region of interest" description="Disordered" evidence="1">
    <location>
        <begin position="20"/>
        <end position="42"/>
    </location>
</feature>
<feature type="compositionally biased region" description="Polar residues" evidence="1">
    <location>
        <begin position="20"/>
        <end position="32"/>
    </location>
</feature>
<proteinExistence type="predicted"/>
<protein>
    <submittedName>
        <fullName evidence="2">Uncharacterized protein</fullName>
    </submittedName>
</protein>
<evidence type="ECO:0000256" key="1">
    <source>
        <dbReference type="SAM" id="MobiDB-lite"/>
    </source>
</evidence>